<accession>A0A9X3E2Y1</accession>
<dbReference type="EMBL" id="JAPKNK010000006">
    <property type="protein sequence ID" value="MCX5570690.1"/>
    <property type="molecule type" value="Genomic_DNA"/>
</dbReference>
<evidence type="ECO:0008006" key="3">
    <source>
        <dbReference type="Google" id="ProtNLM"/>
    </source>
</evidence>
<dbReference type="RefSeq" id="WP_266339646.1">
    <property type="nucleotide sequence ID" value="NZ_JAPKNK010000006.1"/>
</dbReference>
<gene>
    <name evidence="1" type="ORF">OSH07_15890</name>
</gene>
<dbReference type="InterPro" id="IPR029068">
    <property type="entry name" value="Glyas_Bleomycin-R_OHBP_Dase"/>
</dbReference>
<evidence type="ECO:0000313" key="2">
    <source>
        <dbReference type="Proteomes" id="UP001144805"/>
    </source>
</evidence>
<dbReference type="Gene3D" id="3.10.180.10">
    <property type="entry name" value="2,3-Dihydroxybiphenyl 1,2-Dioxygenase, domain 1"/>
    <property type="match status" value="1"/>
</dbReference>
<organism evidence="1 2">
    <name type="scientific">Kaistia nematophila</name>
    <dbReference type="NCBI Taxonomy" id="2994654"/>
    <lineage>
        <taxon>Bacteria</taxon>
        <taxon>Pseudomonadati</taxon>
        <taxon>Pseudomonadota</taxon>
        <taxon>Alphaproteobacteria</taxon>
        <taxon>Hyphomicrobiales</taxon>
        <taxon>Kaistiaceae</taxon>
        <taxon>Kaistia</taxon>
    </lineage>
</organism>
<protein>
    <recommendedName>
        <fullName evidence="3">VOC family protein</fullName>
    </recommendedName>
</protein>
<dbReference type="AlphaFoldDB" id="A0A9X3E2Y1"/>
<dbReference type="SUPFAM" id="SSF54593">
    <property type="entry name" value="Glyoxalase/Bleomycin resistance protein/Dihydroxybiphenyl dioxygenase"/>
    <property type="match status" value="1"/>
</dbReference>
<sequence>MILKTYARVFTNDADEALETFQALHGREPHLRLRFGEWDLIGIGDTFIVGGADAALAPIRDSHGPWIVEDLDEAERRLLLAGATITQPAATSPTGRFLYARHADGLLVEYVEWTPELVEKFIRAPQREGLLSSQM</sequence>
<proteinExistence type="predicted"/>
<dbReference type="Proteomes" id="UP001144805">
    <property type="component" value="Unassembled WGS sequence"/>
</dbReference>
<evidence type="ECO:0000313" key="1">
    <source>
        <dbReference type="EMBL" id="MCX5570690.1"/>
    </source>
</evidence>
<keyword evidence="2" id="KW-1185">Reference proteome</keyword>
<reference evidence="1" key="1">
    <citation type="submission" date="2022-11" db="EMBL/GenBank/DDBJ databases">
        <title>Biodiversity and phylogenetic relationships of bacteria.</title>
        <authorList>
            <person name="Machado R.A.R."/>
            <person name="Bhat A."/>
            <person name="Loulou A."/>
            <person name="Kallel S."/>
        </authorList>
    </citation>
    <scope>NUCLEOTIDE SEQUENCE</scope>
    <source>
        <strain evidence="1">K-TC2</strain>
    </source>
</reference>
<comment type="caution">
    <text evidence="1">The sequence shown here is derived from an EMBL/GenBank/DDBJ whole genome shotgun (WGS) entry which is preliminary data.</text>
</comment>
<name>A0A9X3E2Y1_9HYPH</name>